<dbReference type="InterPro" id="IPR039418">
    <property type="entry name" value="LexA-like"/>
</dbReference>
<dbReference type="PROSITE" id="PS50943">
    <property type="entry name" value="HTH_CROC1"/>
    <property type="match status" value="1"/>
</dbReference>
<dbReference type="Pfam" id="PF00717">
    <property type="entry name" value="Peptidase_S24"/>
    <property type="match status" value="1"/>
</dbReference>
<sequence length="239" mass="26919">MAFKDRLKEARLAANLTQEQIANIIGVAKSTFTGYEKGNSEPNMATVQKIMDALNIDANFLWQDEMRNTTQFVVSIEEKEHIKKYRSLSEHGKKMADSFLDMQYEYEKEESMKIKESYPMIPKALYGCSPSAGVGNYLPDDIDESAIMVPDTPKTRKADYVLKVDGKSMEPEYMDGDLVLVKKQDQVDIGEVGIYLVDGEALIKEAQNGYLHSLNPEFGNIELNENSEVHCMGKVIGKL</sequence>
<dbReference type="GO" id="GO:0003677">
    <property type="term" value="F:DNA binding"/>
    <property type="evidence" value="ECO:0007669"/>
    <property type="project" value="UniProtKB-KW"/>
</dbReference>
<evidence type="ECO:0000256" key="3">
    <source>
        <dbReference type="ARBA" id="ARBA00023163"/>
    </source>
</evidence>
<dbReference type="AlphaFoldDB" id="A0A3E3E453"/>
<gene>
    <name evidence="5" type="ORF">DXC78_06755</name>
</gene>
<dbReference type="Gene3D" id="2.10.109.10">
    <property type="entry name" value="Umud Fragment, subunit A"/>
    <property type="match status" value="1"/>
</dbReference>
<keyword evidence="2" id="KW-0238">DNA-binding</keyword>
<name>A0A3E3E453_9FIRM</name>
<dbReference type="InterPro" id="IPR015927">
    <property type="entry name" value="Peptidase_S24_S26A/B/C"/>
</dbReference>
<organism evidence="5 6">
    <name type="scientific">Faecalicoccus pleomorphus</name>
    <dbReference type="NCBI Taxonomy" id="1323"/>
    <lineage>
        <taxon>Bacteria</taxon>
        <taxon>Bacillati</taxon>
        <taxon>Bacillota</taxon>
        <taxon>Erysipelotrichia</taxon>
        <taxon>Erysipelotrichales</taxon>
        <taxon>Erysipelotrichaceae</taxon>
        <taxon>Faecalicoccus</taxon>
    </lineage>
</organism>
<feature type="domain" description="HTH cro/C1-type" evidence="4">
    <location>
        <begin position="7"/>
        <end position="61"/>
    </location>
</feature>
<dbReference type="SUPFAM" id="SSF47413">
    <property type="entry name" value="lambda repressor-like DNA-binding domains"/>
    <property type="match status" value="1"/>
</dbReference>
<dbReference type="RefSeq" id="WP_117446321.1">
    <property type="nucleotide sequence ID" value="NZ_QUSK01000013.1"/>
</dbReference>
<dbReference type="Proteomes" id="UP000260721">
    <property type="component" value="Unassembled WGS sequence"/>
</dbReference>
<evidence type="ECO:0000313" key="5">
    <source>
        <dbReference type="EMBL" id="RGD76383.1"/>
    </source>
</evidence>
<reference evidence="5 6" key="1">
    <citation type="submission" date="2018-08" db="EMBL/GenBank/DDBJ databases">
        <title>A genome reference for cultivated species of the human gut microbiota.</title>
        <authorList>
            <person name="Zou Y."/>
            <person name="Xue W."/>
            <person name="Luo G."/>
        </authorList>
    </citation>
    <scope>NUCLEOTIDE SEQUENCE [LARGE SCALE GENOMIC DNA]</scope>
    <source>
        <strain evidence="5 6">TF08-11</strain>
    </source>
</reference>
<dbReference type="Pfam" id="PF01381">
    <property type="entry name" value="HTH_3"/>
    <property type="match status" value="1"/>
</dbReference>
<dbReference type="EMBL" id="QUSK01000013">
    <property type="protein sequence ID" value="RGD76383.1"/>
    <property type="molecule type" value="Genomic_DNA"/>
</dbReference>
<dbReference type="InterPro" id="IPR001387">
    <property type="entry name" value="Cro/C1-type_HTH"/>
</dbReference>
<dbReference type="Gene3D" id="1.10.260.40">
    <property type="entry name" value="lambda repressor-like DNA-binding domains"/>
    <property type="match status" value="1"/>
</dbReference>
<dbReference type="SUPFAM" id="SSF51306">
    <property type="entry name" value="LexA/Signal peptidase"/>
    <property type="match status" value="1"/>
</dbReference>
<evidence type="ECO:0000259" key="4">
    <source>
        <dbReference type="PROSITE" id="PS50943"/>
    </source>
</evidence>
<protein>
    <submittedName>
        <fullName evidence="5">Helix-turn-helix domain-containing protein</fullName>
    </submittedName>
</protein>
<evidence type="ECO:0000256" key="2">
    <source>
        <dbReference type="ARBA" id="ARBA00023125"/>
    </source>
</evidence>
<comment type="caution">
    <text evidence="5">The sequence shown here is derived from an EMBL/GenBank/DDBJ whole genome shotgun (WGS) entry which is preliminary data.</text>
</comment>
<keyword evidence="1" id="KW-0805">Transcription regulation</keyword>
<accession>A0A3E3E453</accession>
<proteinExistence type="predicted"/>
<dbReference type="InterPro" id="IPR010982">
    <property type="entry name" value="Lambda_DNA-bd_dom_sf"/>
</dbReference>
<dbReference type="InterPro" id="IPR036286">
    <property type="entry name" value="LexA/Signal_pep-like_sf"/>
</dbReference>
<dbReference type="PANTHER" id="PTHR40661:SF1">
    <property type="entry name" value="HTH CRO_C1-TYPE DOMAIN-CONTAINING PROTEIN"/>
    <property type="match status" value="1"/>
</dbReference>
<dbReference type="CDD" id="cd06529">
    <property type="entry name" value="S24_LexA-like"/>
    <property type="match status" value="1"/>
</dbReference>
<evidence type="ECO:0000313" key="6">
    <source>
        <dbReference type="Proteomes" id="UP000260721"/>
    </source>
</evidence>
<dbReference type="CDD" id="cd00093">
    <property type="entry name" value="HTH_XRE"/>
    <property type="match status" value="1"/>
</dbReference>
<keyword evidence="3" id="KW-0804">Transcription</keyword>
<evidence type="ECO:0000256" key="1">
    <source>
        <dbReference type="ARBA" id="ARBA00023015"/>
    </source>
</evidence>
<dbReference type="PANTHER" id="PTHR40661">
    <property type="match status" value="1"/>
</dbReference>
<dbReference type="SMART" id="SM00530">
    <property type="entry name" value="HTH_XRE"/>
    <property type="match status" value="1"/>
</dbReference>